<dbReference type="PANTHER" id="PTHR10887:SF341">
    <property type="entry name" value="NFX1-TYPE ZINC FINGER-CONTAINING PROTEIN 1"/>
    <property type="match status" value="1"/>
</dbReference>
<gene>
    <name evidence="3" type="ORF">NQ318_023279</name>
</gene>
<accession>A0AAV8Y5T8</accession>
<dbReference type="InterPro" id="IPR041677">
    <property type="entry name" value="DNA2/NAM7_AAA_11"/>
</dbReference>
<sequence length="715" mass="83447">MGFKIAQEIGDNNNAEEVIQALLNDRKGFKELLKENELSGDWLILVTKMLTKICDTSFIESKIKIFQTVFVHSTYPKQLTSFISNLPNHDEREKKRNEYFWNESDQFWNNLIIIFEDVVKLPSFASQNLPVLLKAIHRTLLVIEEEHGLHIADEIKEKFVMLLEKVQSMESEFVKRCEETQSSHNEYNDEEDNVDPPNDFREINVYPNIDEVTVKETPFLRKNKAKGAYKGIYHYLDVQFRLLREDFIAPFRNGICQYLNNPEQRRFDDVKIYNKVHFLSNESVNELNCIRIKYDFSNKKRNFIYENSKLFMYGSLVCFSKNHFKNVIFGRIVKRDVELLKKGELVVGFDEMEDIVFNTDYIMIESTVYFEPYFHVLRALQRMCLYYFPMEKYIIYAEKVASPPNYLDEFVSYNVDGAELYPLSWPNGASHYGLNDSQQAAFRAALTQEIAVIQGPPGTGKTFTGLKITQTLLKNTTVWDERGPILVICYTNHALDQFLEGILPFTEALLRIGGQSKNENLNNYNLRNSRVQRKSEALYQTRRDLEIWLGNLKSIDNEFENILNYDSIINFSCFDVLPHYRNSPIRHFTRKDIRSWLLAEVNGGVEETDTMLPTLNVALPMVLNSSKADSGDEINSEFDDWEEEAFIIESERDEANLVPLITLRGIQLKIYQLECKLEEFVQTLLGVVGESLEETILERDYFNYTGHTTTYRYTG</sequence>
<reference evidence="3" key="1">
    <citation type="journal article" date="2023" name="Insect Mol. Biol.">
        <title>Genome sequencing provides insights into the evolution of gene families encoding plant cell wall-degrading enzymes in longhorned beetles.</title>
        <authorList>
            <person name="Shin N.R."/>
            <person name="Okamura Y."/>
            <person name="Kirsch R."/>
            <person name="Pauchet Y."/>
        </authorList>
    </citation>
    <scope>NUCLEOTIDE SEQUENCE</scope>
    <source>
        <strain evidence="3">AMC_N1</strain>
    </source>
</reference>
<dbReference type="EMBL" id="JAPWTK010000200">
    <property type="protein sequence ID" value="KAJ8946030.1"/>
    <property type="molecule type" value="Genomic_DNA"/>
</dbReference>
<evidence type="ECO:0000259" key="1">
    <source>
        <dbReference type="Pfam" id="PF13086"/>
    </source>
</evidence>
<dbReference type="GO" id="GO:0031380">
    <property type="term" value="C:nuclear RNA-directed RNA polymerase complex"/>
    <property type="evidence" value="ECO:0007669"/>
    <property type="project" value="TreeGrafter"/>
</dbReference>
<proteinExistence type="predicted"/>
<dbReference type="SUPFAM" id="SSF52540">
    <property type="entry name" value="P-loop containing nucleoside triphosphate hydrolases"/>
    <property type="match status" value="1"/>
</dbReference>
<evidence type="ECO:0008006" key="5">
    <source>
        <dbReference type="Google" id="ProtNLM"/>
    </source>
</evidence>
<dbReference type="GO" id="GO:0031048">
    <property type="term" value="P:regulatory ncRNA-mediated heterochromatin formation"/>
    <property type="evidence" value="ECO:0007669"/>
    <property type="project" value="TreeGrafter"/>
</dbReference>
<dbReference type="Pfam" id="PF25396">
    <property type="entry name" value="ZNFX1"/>
    <property type="match status" value="1"/>
</dbReference>
<dbReference type="GO" id="GO:0004386">
    <property type="term" value="F:helicase activity"/>
    <property type="evidence" value="ECO:0007669"/>
    <property type="project" value="InterPro"/>
</dbReference>
<dbReference type="InterPro" id="IPR045055">
    <property type="entry name" value="DNA2/NAM7-like"/>
</dbReference>
<dbReference type="Gene3D" id="3.40.50.300">
    <property type="entry name" value="P-loop containing nucleotide triphosphate hydrolases"/>
    <property type="match status" value="1"/>
</dbReference>
<organism evidence="3 4">
    <name type="scientific">Aromia moschata</name>
    <dbReference type="NCBI Taxonomy" id="1265417"/>
    <lineage>
        <taxon>Eukaryota</taxon>
        <taxon>Metazoa</taxon>
        <taxon>Ecdysozoa</taxon>
        <taxon>Arthropoda</taxon>
        <taxon>Hexapoda</taxon>
        <taxon>Insecta</taxon>
        <taxon>Pterygota</taxon>
        <taxon>Neoptera</taxon>
        <taxon>Endopterygota</taxon>
        <taxon>Coleoptera</taxon>
        <taxon>Polyphaga</taxon>
        <taxon>Cucujiformia</taxon>
        <taxon>Chrysomeloidea</taxon>
        <taxon>Cerambycidae</taxon>
        <taxon>Cerambycinae</taxon>
        <taxon>Callichromatini</taxon>
        <taxon>Aromia</taxon>
    </lineage>
</organism>
<protein>
    <recommendedName>
        <fullName evidence="5">DNA2/NAM7 helicase helicase domain-containing protein</fullName>
    </recommendedName>
</protein>
<feature type="domain" description="ZNFX1" evidence="2">
    <location>
        <begin position="266"/>
        <end position="367"/>
    </location>
</feature>
<dbReference type="Proteomes" id="UP001162162">
    <property type="component" value="Unassembled WGS sequence"/>
</dbReference>
<feature type="domain" description="DNA2/NAM7 helicase helicase" evidence="1">
    <location>
        <begin position="434"/>
        <end position="534"/>
    </location>
</feature>
<dbReference type="PANTHER" id="PTHR10887">
    <property type="entry name" value="DNA2/NAM7 HELICASE FAMILY"/>
    <property type="match status" value="1"/>
</dbReference>
<evidence type="ECO:0000313" key="4">
    <source>
        <dbReference type="Proteomes" id="UP001162162"/>
    </source>
</evidence>
<dbReference type="InterPro" id="IPR057373">
    <property type="entry name" value="ZNFX1"/>
</dbReference>
<name>A0AAV8Y5T8_9CUCU</name>
<keyword evidence="4" id="KW-1185">Reference proteome</keyword>
<evidence type="ECO:0000313" key="3">
    <source>
        <dbReference type="EMBL" id="KAJ8946030.1"/>
    </source>
</evidence>
<dbReference type="AlphaFoldDB" id="A0AAV8Y5T8"/>
<comment type="caution">
    <text evidence="3">The sequence shown here is derived from an EMBL/GenBank/DDBJ whole genome shotgun (WGS) entry which is preliminary data.</text>
</comment>
<evidence type="ECO:0000259" key="2">
    <source>
        <dbReference type="Pfam" id="PF25396"/>
    </source>
</evidence>
<dbReference type="InterPro" id="IPR027417">
    <property type="entry name" value="P-loop_NTPase"/>
</dbReference>
<dbReference type="Pfam" id="PF13086">
    <property type="entry name" value="AAA_11"/>
    <property type="match status" value="1"/>
</dbReference>